<evidence type="ECO:0000256" key="10">
    <source>
        <dbReference type="HAMAP-Rule" id="MF_01151"/>
    </source>
</evidence>
<keyword evidence="4 10" id="KW-0963">Cytoplasm</keyword>
<dbReference type="PROSITE" id="PS01071">
    <property type="entry name" value="GRPE"/>
    <property type="match status" value="1"/>
</dbReference>
<dbReference type="SUPFAM" id="SSF58014">
    <property type="entry name" value="Coiled-coil domain of nucleotide exchange factor GrpE"/>
    <property type="match status" value="1"/>
</dbReference>
<dbReference type="GO" id="GO:0051082">
    <property type="term" value="F:unfolded protein binding"/>
    <property type="evidence" value="ECO:0007669"/>
    <property type="project" value="TreeGrafter"/>
</dbReference>
<feature type="region of interest" description="Disordered" evidence="14">
    <location>
        <begin position="1"/>
        <end position="33"/>
    </location>
</feature>
<dbReference type="PANTHER" id="PTHR21237">
    <property type="entry name" value="GRPE PROTEIN"/>
    <property type="match status" value="1"/>
</dbReference>
<proteinExistence type="inferred from homology"/>
<evidence type="ECO:0000313" key="16">
    <source>
        <dbReference type="Proteomes" id="UP000632659"/>
    </source>
</evidence>
<dbReference type="NCBIfam" id="NF010757">
    <property type="entry name" value="PRK14160.1"/>
    <property type="match status" value="1"/>
</dbReference>
<evidence type="ECO:0000256" key="8">
    <source>
        <dbReference type="ARBA" id="ARBA00072274"/>
    </source>
</evidence>
<dbReference type="SUPFAM" id="SSF51064">
    <property type="entry name" value="Head domain of nucleotide exchange factor GrpE"/>
    <property type="match status" value="1"/>
</dbReference>
<evidence type="ECO:0000256" key="7">
    <source>
        <dbReference type="ARBA" id="ARBA00053401"/>
    </source>
</evidence>
<dbReference type="Proteomes" id="UP000632659">
    <property type="component" value="Unassembled WGS sequence"/>
</dbReference>
<dbReference type="AlphaFoldDB" id="A0A8J6TYK4"/>
<keyword evidence="13" id="KW-0175">Coiled coil</keyword>
<name>A0A8J6TYK4_9FIRM</name>
<dbReference type="Gene3D" id="3.90.20.20">
    <property type="match status" value="1"/>
</dbReference>
<dbReference type="GO" id="GO:0006457">
    <property type="term" value="P:protein folding"/>
    <property type="evidence" value="ECO:0007669"/>
    <property type="project" value="InterPro"/>
</dbReference>
<dbReference type="RefSeq" id="WP_093988406.1">
    <property type="nucleotide sequence ID" value="NZ_FYDD01000003.1"/>
</dbReference>
<evidence type="ECO:0000256" key="5">
    <source>
        <dbReference type="ARBA" id="ARBA00023016"/>
    </source>
</evidence>
<keyword evidence="16" id="KW-1185">Reference proteome</keyword>
<evidence type="ECO:0000313" key="15">
    <source>
        <dbReference type="EMBL" id="MBC8609987.1"/>
    </source>
</evidence>
<organism evidence="15 16">
    <name type="scientific">Massiliimalia timonensis</name>
    <dbReference type="NCBI Taxonomy" id="1987501"/>
    <lineage>
        <taxon>Bacteria</taxon>
        <taxon>Bacillati</taxon>
        <taxon>Bacillota</taxon>
        <taxon>Clostridia</taxon>
        <taxon>Eubacteriales</taxon>
        <taxon>Oscillospiraceae</taxon>
        <taxon>Massiliimalia</taxon>
    </lineage>
</organism>
<dbReference type="HAMAP" id="MF_01151">
    <property type="entry name" value="GrpE"/>
    <property type="match status" value="1"/>
</dbReference>
<dbReference type="GO" id="GO:0051087">
    <property type="term" value="F:protein-folding chaperone binding"/>
    <property type="evidence" value="ECO:0007669"/>
    <property type="project" value="InterPro"/>
</dbReference>
<dbReference type="PANTHER" id="PTHR21237:SF23">
    <property type="entry name" value="GRPE PROTEIN HOMOLOG, MITOCHONDRIAL"/>
    <property type="match status" value="1"/>
</dbReference>
<dbReference type="InterPro" id="IPR000740">
    <property type="entry name" value="GrpE"/>
</dbReference>
<dbReference type="InterPro" id="IPR013805">
    <property type="entry name" value="GrpE_CC"/>
</dbReference>
<dbReference type="GO" id="GO:0042803">
    <property type="term" value="F:protein homodimerization activity"/>
    <property type="evidence" value="ECO:0007669"/>
    <property type="project" value="InterPro"/>
</dbReference>
<evidence type="ECO:0000256" key="14">
    <source>
        <dbReference type="SAM" id="MobiDB-lite"/>
    </source>
</evidence>
<feature type="compositionally biased region" description="Basic and acidic residues" evidence="14">
    <location>
        <begin position="1"/>
        <end position="10"/>
    </location>
</feature>
<comment type="caution">
    <text evidence="15">The sequence shown here is derived from an EMBL/GenBank/DDBJ whole genome shotgun (WGS) entry which is preliminary data.</text>
</comment>
<reference evidence="15" key="1">
    <citation type="submission" date="2020-08" db="EMBL/GenBank/DDBJ databases">
        <title>Genome public.</title>
        <authorList>
            <person name="Liu C."/>
            <person name="Sun Q."/>
        </authorList>
    </citation>
    <scope>NUCLEOTIDE SEQUENCE</scope>
    <source>
        <strain evidence="15">NSJ-15</strain>
    </source>
</reference>
<evidence type="ECO:0000256" key="4">
    <source>
        <dbReference type="ARBA" id="ARBA00022490"/>
    </source>
</evidence>
<dbReference type="FunFam" id="2.30.22.10:FF:000001">
    <property type="entry name" value="Protein GrpE"/>
    <property type="match status" value="1"/>
</dbReference>
<accession>A0A8J6TYK4</accession>
<dbReference type="OrthoDB" id="9812586at2"/>
<comment type="subcellular location">
    <subcellularLocation>
        <location evidence="1 10">Cytoplasm</location>
    </subcellularLocation>
</comment>
<evidence type="ECO:0000256" key="3">
    <source>
        <dbReference type="ARBA" id="ARBA00011738"/>
    </source>
</evidence>
<keyword evidence="5 10" id="KW-0346">Stress response</keyword>
<evidence type="ECO:0000256" key="9">
    <source>
        <dbReference type="ARBA" id="ARBA00076414"/>
    </source>
</evidence>
<evidence type="ECO:0000256" key="12">
    <source>
        <dbReference type="RuleBase" id="RU004478"/>
    </source>
</evidence>
<dbReference type="NCBIfam" id="NF010738">
    <property type="entry name" value="PRK14140.1"/>
    <property type="match status" value="1"/>
</dbReference>
<evidence type="ECO:0000256" key="1">
    <source>
        <dbReference type="ARBA" id="ARBA00004496"/>
    </source>
</evidence>
<keyword evidence="6 10" id="KW-0143">Chaperone</keyword>
<dbReference type="GO" id="GO:0005737">
    <property type="term" value="C:cytoplasm"/>
    <property type="evidence" value="ECO:0007669"/>
    <property type="project" value="UniProtKB-SubCell"/>
</dbReference>
<comment type="similarity">
    <text evidence="2 10 12">Belongs to the GrpE family.</text>
</comment>
<dbReference type="PRINTS" id="PR00773">
    <property type="entry name" value="GRPEPROTEIN"/>
</dbReference>
<evidence type="ECO:0000256" key="2">
    <source>
        <dbReference type="ARBA" id="ARBA00009054"/>
    </source>
</evidence>
<dbReference type="Pfam" id="PF01025">
    <property type="entry name" value="GrpE"/>
    <property type="match status" value="1"/>
</dbReference>
<comment type="subunit">
    <text evidence="3 10">Homodimer.</text>
</comment>
<dbReference type="EMBL" id="JACRTL010000001">
    <property type="protein sequence ID" value="MBC8609987.1"/>
    <property type="molecule type" value="Genomic_DNA"/>
</dbReference>
<evidence type="ECO:0000256" key="11">
    <source>
        <dbReference type="RuleBase" id="RU000639"/>
    </source>
</evidence>
<dbReference type="CDD" id="cd00446">
    <property type="entry name" value="GrpE"/>
    <property type="match status" value="1"/>
</dbReference>
<evidence type="ECO:0000256" key="13">
    <source>
        <dbReference type="SAM" id="Coils"/>
    </source>
</evidence>
<dbReference type="Gene3D" id="2.30.22.10">
    <property type="entry name" value="Head domain of nucleotide exchange factor GrpE"/>
    <property type="match status" value="1"/>
</dbReference>
<sequence>MAEKEKKMPEEPMVDQTAEETAENPSTAEQPGQEEIKALQTENEELKNKLLRQMAEFDNYKKRTAKEKDELYDFAKANCVESVLGVLDNFERALQTECSDETFKQGVAMIFNQFSETLKKLGVEEIPALGEAFDPQVHNAVNQVEDDQYGENTVCQVFQKGYKIGDRVIRHSMVVVANP</sequence>
<gene>
    <name evidence="10 15" type="primary">grpE</name>
    <name evidence="15" type="ORF">H8702_02480</name>
</gene>
<protein>
    <recommendedName>
        <fullName evidence="8 10">Protein GrpE</fullName>
    </recommendedName>
    <alternativeName>
        <fullName evidence="9 10">HSP-70 cofactor</fullName>
    </alternativeName>
</protein>
<comment type="function">
    <text evidence="7 10 11">Participates actively in the response to hyperosmotic and heat shock by preventing the aggregation of stress-denatured proteins, in association with DnaK and GrpE. It is the nucleotide exchange factor for DnaK and may function as a thermosensor. Unfolded proteins bind initially to DnaJ; upon interaction with the DnaJ-bound protein, DnaK hydrolyzes its bound ATP, resulting in the formation of a stable complex. GrpE releases ADP from DnaK; ATP binding to DnaK triggers the release of the substrate protein, thus completing the reaction cycle. Several rounds of ATP-dependent interactions between DnaJ, DnaK and GrpE are required for fully efficient folding.</text>
</comment>
<feature type="coiled-coil region" evidence="13">
    <location>
        <begin position="36"/>
        <end position="63"/>
    </location>
</feature>
<dbReference type="GO" id="GO:0000774">
    <property type="term" value="F:adenyl-nucleotide exchange factor activity"/>
    <property type="evidence" value="ECO:0007669"/>
    <property type="project" value="InterPro"/>
</dbReference>
<evidence type="ECO:0000256" key="6">
    <source>
        <dbReference type="ARBA" id="ARBA00023186"/>
    </source>
</evidence>
<dbReference type="InterPro" id="IPR009012">
    <property type="entry name" value="GrpE_head"/>
</dbReference>